<dbReference type="AlphaFoldDB" id="A0A7X9FS80"/>
<proteinExistence type="predicted"/>
<reference evidence="1 2" key="1">
    <citation type="journal article" date="2020" name="Biotechnol. Biofuels">
        <title>New insights from the biogas microbiome by comprehensive genome-resolved metagenomics of nearly 1600 species originating from multiple anaerobic digesters.</title>
        <authorList>
            <person name="Campanaro S."/>
            <person name="Treu L."/>
            <person name="Rodriguez-R L.M."/>
            <person name="Kovalovszki A."/>
            <person name="Ziels R.M."/>
            <person name="Maus I."/>
            <person name="Zhu X."/>
            <person name="Kougias P.G."/>
            <person name="Basile A."/>
            <person name="Luo G."/>
            <person name="Schluter A."/>
            <person name="Konstantinidis K.T."/>
            <person name="Angelidaki I."/>
        </authorList>
    </citation>
    <scope>NUCLEOTIDE SEQUENCE [LARGE SCALE GENOMIC DNA]</scope>
    <source>
        <strain evidence="1">AS27yjCOA_65</strain>
    </source>
</reference>
<dbReference type="Proteomes" id="UP000524246">
    <property type="component" value="Unassembled WGS sequence"/>
</dbReference>
<dbReference type="EMBL" id="JAAZON010000423">
    <property type="protein sequence ID" value="NMC63366.1"/>
    <property type="molecule type" value="Genomic_DNA"/>
</dbReference>
<organism evidence="1 2">
    <name type="scientific">SAR324 cluster bacterium</name>
    <dbReference type="NCBI Taxonomy" id="2024889"/>
    <lineage>
        <taxon>Bacteria</taxon>
        <taxon>Deltaproteobacteria</taxon>
        <taxon>SAR324 cluster</taxon>
    </lineage>
</organism>
<evidence type="ECO:0000313" key="2">
    <source>
        <dbReference type="Proteomes" id="UP000524246"/>
    </source>
</evidence>
<evidence type="ECO:0000313" key="1">
    <source>
        <dbReference type="EMBL" id="NMC63366.1"/>
    </source>
</evidence>
<protein>
    <submittedName>
        <fullName evidence="1">Uncharacterized protein</fullName>
    </submittedName>
</protein>
<accession>A0A7X9FS80</accession>
<sequence length="74" mass="8718">MGTVVMYLGLDEDFEHILMHRFIRISRDFNLEAKEAQAWSNNTNQVVNRESYKRKMAVEGALRLNIKIPRTTFC</sequence>
<comment type="caution">
    <text evidence="1">The sequence shown here is derived from an EMBL/GenBank/DDBJ whole genome shotgun (WGS) entry which is preliminary data.</text>
</comment>
<gene>
    <name evidence="1" type="ORF">GYA55_09395</name>
</gene>
<name>A0A7X9FS80_9DELT</name>